<evidence type="ECO:0000256" key="3">
    <source>
        <dbReference type="ARBA" id="ARBA00022603"/>
    </source>
</evidence>
<dbReference type="PRINTS" id="PR00507">
    <property type="entry name" value="N12N6MTFRASE"/>
</dbReference>
<keyword evidence="3 8" id="KW-0489">Methyltransferase</keyword>
<dbReference type="InterPro" id="IPR011639">
    <property type="entry name" value="MethylTrfase_TaqI-like_dom"/>
</dbReference>
<dbReference type="EC" id="2.1.1.72" evidence="2"/>
<comment type="catalytic activity">
    <reaction evidence="6">
        <text>a 2'-deoxyadenosine in DNA + S-adenosyl-L-methionine = an N(6)-methyl-2'-deoxyadenosine in DNA + S-adenosyl-L-homocysteine + H(+)</text>
        <dbReference type="Rhea" id="RHEA:15197"/>
        <dbReference type="Rhea" id="RHEA-COMP:12418"/>
        <dbReference type="Rhea" id="RHEA-COMP:12419"/>
        <dbReference type="ChEBI" id="CHEBI:15378"/>
        <dbReference type="ChEBI" id="CHEBI:57856"/>
        <dbReference type="ChEBI" id="CHEBI:59789"/>
        <dbReference type="ChEBI" id="CHEBI:90615"/>
        <dbReference type="ChEBI" id="CHEBI:90616"/>
        <dbReference type="EC" id="2.1.1.72"/>
    </reaction>
</comment>
<evidence type="ECO:0000256" key="1">
    <source>
        <dbReference type="ARBA" id="ARBA00006594"/>
    </source>
</evidence>
<keyword evidence="5" id="KW-0949">S-adenosyl-L-methionine</keyword>
<accession>A0ABR9QRP4</accession>
<evidence type="ECO:0000256" key="2">
    <source>
        <dbReference type="ARBA" id="ARBA00011900"/>
    </source>
</evidence>
<feature type="domain" description="Type II methyltransferase M.TaqI-like" evidence="7">
    <location>
        <begin position="90"/>
        <end position="267"/>
    </location>
</feature>
<dbReference type="PROSITE" id="PS00092">
    <property type="entry name" value="N6_MTASE"/>
    <property type="match status" value="1"/>
</dbReference>
<gene>
    <name evidence="8" type="ORF">INF26_02620</name>
</gene>
<dbReference type="InterPro" id="IPR002052">
    <property type="entry name" value="DNA_methylase_N6_adenine_CS"/>
</dbReference>
<proteinExistence type="inferred from homology"/>
<dbReference type="InterPro" id="IPR050953">
    <property type="entry name" value="N4_N6_ade-DNA_methylase"/>
</dbReference>
<evidence type="ECO:0000259" key="7">
    <source>
        <dbReference type="Pfam" id="PF07669"/>
    </source>
</evidence>
<dbReference type="EMBL" id="JADCJZ010000001">
    <property type="protein sequence ID" value="MBE5023748.1"/>
    <property type="molecule type" value="Genomic_DNA"/>
</dbReference>
<name>A0ABR9QRP4_9ACTN</name>
<dbReference type="PANTHER" id="PTHR33841:SF5">
    <property type="entry name" value="DNA METHYLASE (MODIFICATION METHYLASE) (METHYLTRANSFERASE)-RELATED"/>
    <property type="match status" value="1"/>
</dbReference>
<evidence type="ECO:0000256" key="6">
    <source>
        <dbReference type="ARBA" id="ARBA00047942"/>
    </source>
</evidence>
<dbReference type="GO" id="GO:0032259">
    <property type="term" value="P:methylation"/>
    <property type="evidence" value="ECO:0007669"/>
    <property type="project" value="UniProtKB-KW"/>
</dbReference>
<evidence type="ECO:0000313" key="9">
    <source>
        <dbReference type="Proteomes" id="UP001194273"/>
    </source>
</evidence>
<evidence type="ECO:0000256" key="5">
    <source>
        <dbReference type="ARBA" id="ARBA00022691"/>
    </source>
</evidence>
<comment type="caution">
    <text evidence="8">The sequence shown here is derived from an EMBL/GenBank/DDBJ whole genome shotgun (WGS) entry which is preliminary data.</text>
</comment>
<sequence length="530" mass="60007">MANLLRRAYNPDVLTCLANLSNDEVFTPPELANQVLDLLPKELWSDPSVKILDPFCKSGVFLREAAKRFIKGLEPIYPDLQERVDHIMHEQLFGIAITELTSLLSRRSLYCSKFPNGRFSVSEFDGEEGNIRYRNIQHTWSGGKCVYCGALEKVFRRDPSLESYAYEFIHVRNPETLFGMKFDVIIGNPPYQMSFGLEGGNSANSKSIYNLFVSQALSLNPRYLCMITPSRWMTKTAQGIPESWTDSMLKDHHFEVIHDFPDASACFPGVEVKGGVSYFLWNRSYSGKCHYYYHEPNGAKINERIDYLDSLNAGIVIRDPRAISIIQKIAAVEGEYYINPDNNFSGLVSPKHFFDDGKVLTSNWRGYASEPDTEHAIKYVISKSVTGSSSGWISEEQVPKHHEVIPLHKVYIPAAGGSGTDSQVLGHPVFGEVNSVCSQTYLVIGYRPEKALSSETECRNVMSYISTRLFRFLVSVKKKTQNGPRGVYQFVPLQDFTRSWSDEELYEKYKLSSDDIALIEETISPMDLEG</sequence>
<evidence type="ECO:0000256" key="4">
    <source>
        <dbReference type="ARBA" id="ARBA00022679"/>
    </source>
</evidence>
<dbReference type="GO" id="GO:0008168">
    <property type="term" value="F:methyltransferase activity"/>
    <property type="evidence" value="ECO:0007669"/>
    <property type="project" value="UniProtKB-KW"/>
</dbReference>
<comment type="similarity">
    <text evidence="1">Belongs to the N(4)/N(6)-methyltransferase family.</text>
</comment>
<keyword evidence="4" id="KW-0808">Transferase</keyword>
<protein>
    <recommendedName>
        <fullName evidence="2">site-specific DNA-methyltransferase (adenine-specific)</fullName>
        <ecNumber evidence="2">2.1.1.72</ecNumber>
    </recommendedName>
</protein>
<dbReference type="PANTHER" id="PTHR33841">
    <property type="entry name" value="DNA METHYLTRANSFERASE YEEA-RELATED"/>
    <property type="match status" value="1"/>
</dbReference>
<keyword evidence="9" id="KW-1185">Reference proteome</keyword>
<dbReference type="Gene3D" id="3.40.50.150">
    <property type="entry name" value="Vaccinia Virus protein VP39"/>
    <property type="match status" value="1"/>
</dbReference>
<evidence type="ECO:0000313" key="8">
    <source>
        <dbReference type="EMBL" id="MBE5023748.1"/>
    </source>
</evidence>
<dbReference type="Proteomes" id="UP001194273">
    <property type="component" value="Unassembled WGS sequence"/>
</dbReference>
<dbReference type="InterPro" id="IPR029063">
    <property type="entry name" value="SAM-dependent_MTases_sf"/>
</dbReference>
<dbReference type="Pfam" id="PF07669">
    <property type="entry name" value="Eco57I"/>
    <property type="match status" value="1"/>
</dbReference>
<dbReference type="SUPFAM" id="SSF53335">
    <property type="entry name" value="S-adenosyl-L-methionine-dependent methyltransferases"/>
    <property type="match status" value="1"/>
</dbReference>
<reference evidence="8 9" key="1">
    <citation type="submission" date="2020-10" db="EMBL/GenBank/DDBJ databases">
        <title>ChiBAC.</title>
        <authorList>
            <person name="Zenner C."/>
            <person name="Hitch T.C.A."/>
            <person name="Clavel T."/>
        </authorList>
    </citation>
    <scope>NUCLEOTIDE SEQUENCE [LARGE SCALE GENOMIC DNA]</scope>
    <source>
        <strain evidence="8 9">DSM 107455</strain>
    </source>
</reference>
<organism evidence="8 9">
    <name type="scientific">Thermophilibacter gallinarum</name>
    <dbReference type="NCBI Taxonomy" id="2779357"/>
    <lineage>
        <taxon>Bacteria</taxon>
        <taxon>Bacillati</taxon>
        <taxon>Actinomycetota</taxon>
        <taxon>Coriobacteriia</taxon>
        <taxon>Coriobacteriales</taxon>
        <taxon>Atopobiaceae</taxon>
        <taxon>Thermophilibacter</taxon>
    </lineage>
</organism>
<dbReference type="RefSeq" id="WP_193529163.1">
    <property type="nucleotide sequence ID" value="NZ_JADCJZ010000001.1"/>
</dbReference>